<feature type="region of interest" description="Disordered" evidence="1">
    <location>
        <begin position="706"/>
        <end position="735"/>
    </location>
</feature>
<feature type="region of interest" description="Disordered" evidence="1">
    <location>
        <begin position="327"/>
        <end position="386"/>
    </location>
</feature>
<feature type="region of interest" description="Disordered" evidence="1">
    <location>
        <begin position="606"/>
        <end position="682"/>
    </location>
</feature>
<keyword evidence="4" id="KW-1185">Reference proteome</keyword>
<dbReference type="PANTHER" id="PTHR38248:SF2">
    <property type="entry name" value="FUNK1 11"/>
    <property type="match status" value="1"/>
</dbReference>
<feature type="compositionally biased region" description="Acidic residues" evidence="1">
    <location>
        <begin position="628"/>
        <end position="637"/>
    </location>
</feature>
<feature type="compositionally biased region" description="Low complexity" evidence="1">
    <location>
        <begin position="610"/>
        <end position="624"/>
    </location>
</feature>
<feature type="domain" description="Fungal-type protein kinase" evidence="2">
    <location>
        <begin position="221"/>
        <end position="518"/>
    </location>
</feature>
<evidence type="ECO:0000313" key="3">
    <source>
        <dbReference type="EMBL" id="KAJ8453628.1"/>
    </source>
</evidence>
<evidence type="ECO:0000313" key="4">
    <source>
        <dbReference type="Proteomes" id="UP001215151"/>
    </source>
</evidence>
<comment type="caution">
    <text evidence="3">The sequence shown here is derived from an EMBL/GenBank/DDBJ whole genome shotgun (WGS) entry which is preliminary data.</text>
</comment>
<feature type="compositionally biased region" description="Basic and acidic residues" evidence="1">
    <location>
        <begin position="787"/>
        <end position="804"/>
    </location>
</feature>
<dbReference type="InterPro" id="IPR040976">
    <property type="entry name" value="Pkinase_fungal"/>
</dbReference>
<evidence type="ECO:0000259" key="2">
    <source>
        <dbReference type="Pfam" id="PF17667"/>
    </source>
</evidence>
<reference evidence="3" key="1">
    <citation type="submission" date="2022-11" db="EMBL/GenBank/DDBJ databases">
        <title>Genome Sequence of Cubamyces cubensis.</title>
        <authorList>
            <person name="Buettner E."/>
        </authorList>
    </citation>
    <scope>NUCLEOTIDE SEQUENCE</scope>
    <source>
        <strain evidence="3">MPL-01</strain>
    </source>
</reference>
<feature type="compositionally biased region" description="Low complexity" evidence="1">
    <location>
        <begin position="358"/>
        <end position="376"/>
    </location>
</feature>
<evidence type="ECO:0000256" key="1">
    <source>
        <dbReference type="SAM" id="MobiDB-lite"/>
    </source>
</evidence>
<feature type="compositionally biased region" description="Basic residues" evidence="1">
    <location>
        <begin position="756"/>
        <end position="767"/>
    </location>
</feature>
<feature type="compositionally biased region" description="Basic residues" evidence="1">
    <location>
        <begin position="345"/>
        <end position="357"/>
    </location>
</feature>
<proteinExistence type="predicted"/>
<feature type="compositionally biased region" description="Polar residues" evidence="1">
    <location>
        <begin position="658"/>
        <end position="668"/>
    </location>
</feature>
<sequence>MQLRVCANRTDKDTSSLRVDGAFYRTDNPHAPVPEDGTPHTADQIVVVEFKRGETDSDAFNDYGEPCPEAVKRTDARGQLATYAGKTFAFQHRLALFLLFVNGTECRLTRWDRSGVVITVVLDYCKEWKTFCEILWRMSQCSNEQLGLDPTARRIYPTDPLYQVMDEEMEDHESDVDLDNPTPSDFDKLASGQPVVYTYMRKMFRTSLRDSAPRYVLDVPYGNETRHYLVGRPVFITQGAIGRGTLGFAALDREKRRLAWLKDSWRADYAGVEPEGQILQELNDVKVPHIPTIECYGDLPGQKTVSPEIWEWAKTLVDKDKSVALAVRKHPDDKSTTQRSAGPKPKPRQKPKKKQPKSKLPPQLQLEQPNATDTTPTPTPSRNPLRLHQHARLVVKEIALPLKDFKSGRTLLSVVLDCLEAHYLAVDRKTSRLHRDISSSNIMMVPKLEDAKGVKRIVYRGLLCDWEMSKRINADVRAPRQPVRSGTWQFKSVTLLNKLDKAVDICDELESFFHVIVYYAVRYLKSNLSPKGVANFIDDYFDTFRYTEATWGCGSLKTNVLQSGKLRTSASKTLEFGQPLDNVLDTLLSWFHSHYAVQEYTTYLEERQRASPTSPTPASSAPSALLQPDDESDDDGAPVERLAEVQATKQNWKRPRADTTNSDVSTASVDHGDSRHARPAVVPTQEQYQLAVKVKTHDEFMRLLDDALTSKQKNRRDPKGDRYPKNRKHHGGDNIIRLDRSSALFVFLGLTVPMKRKPMKRKPKKRAKTEQAKTTSDEDEDEDQEDDKIRNKDKDKNSAIGEDRGQDDDNEGEDDDGDDGGDRDDGDEEDEESEGEDSKDEDYEDEDYEDADYEDSA</sequence>
<accession>A0AAD7TEM6</accession>
<protein>
    <recommendedName>
        <fullName evidence="2">Fungal-type protein kinase domain-containing protein</fullName>
    </recommendedName>
</protein>
<dbReference type="EMBL" id="JAPEVG010001226">
    <property type="protein sequence ID" value="KAJ8453628.1"/>
    <property type="molecule type" value="Genomic_DNA"/>
</dbReference>
<dbReference type="Proteomes" id="UP001215151">
    <property type="component" value="Unassembled WGS sequence"/>
</dbReference>
<feature type="compositionally biased region" description="Acidic residues" evidence="1">
    <location>
        <begin position="805"/>
        <end position="857"/>
    </location>
</feature>
<dbReference type="SUPFAM" id="SSF56112">
    <property type="entry name" value="Protein kinase-like (PK-like)"/>
    <property type="match status" value="1"/>
</dbReference>
<dbReference type="Pfam" id="PF17667">
    <property type="entry name" value="Pkinase_fungal"/>
    <property type="match status" value="2"/>
</dbReference>
<feature type="compositionally biased region" description="Acidic residues" evidence="1">
    <location>
        <begin position="777"/>
        <end position="786"/>
    </location>
</feature>
<feature type="domain" description="Fungal-type protein kinase" evidence="2">
    <location>
        <begin position="72"/>
        <end position="170"/>
    </location>
</feature>
<feature type="region of interest" description="Disordered" evidence="1">
    <location>
        <begin position="756"/>
        <end position="857"/>
    </location>
</feature>
<organism evidence="3 4">
    <name type="scientific">Trametes cubensis</name>
    <dbReference type="NCBI Taxonomy" id="1111947"/>
    <lineage>
        <taxon>Eukaryota</taxon>
        <taxon>Fungi</taxon>
        <taxon>Dikarya</taxon>
        <taxon>Basidiomycota</taxon>
        <taxon>Agaricomycotina</taxon>
        <taxon>Agaricomycetes</taxon>
        <taxon>Polyporales</taxon>
        <taxon>Polyporaceae</taxon>
        <taxon>Trametes</taxon>
    </lineage>
</organism>
<dbReference type="PANTHER" id="PTHR38248">
    <property type="entry name" value="FUNK1 6"/>
    <property type="match status" value="1"/>
</dbReference>
<name>A0AAD7TEM6_9APHY</name>
<dbReference type="InterPro" id="IPR011009">
    <property type="entry name" value="Kinase-like_dom_sf"/>
</dbReference>
<feature type="compositionally biased region" description="Basic and acidic residues" evidence="1">
    <location>
        <begin position="715"/>
        <end position="724"/>
    </location>
</feature>
<dbReference type="AlphaFoldDB" id="A0AAD7TEM6"/>
<gene>
    <name evidence="3" type="ORF">ONZ51_g13492</name>
</gene>